<comment type="caution">
    <text evidence="1">The sequence shown here is derived from an EMBL/GenBank/DDBJ whole genome shotgun (WGS) entry which is preliminary data.</text>
</comment>
<sequence length="70" mass="8190">MLLSDLISILSEEDEVIISKDGSEQLLEHLVKYEADGPFQHNYDEWKMRLRTVRFLLLRNLARVITSTSL</sequence>
<protein>
    <recommendedName>
        <fullName evidence="3">Timeless N-terminal domain-containing protein</fullName>
    </recommendedName>
</protein>
<evidence type="ECO:0000313" key="2">
    <source>
        <dbReference type="Proteomes" id="UP000004810"/>
    </source>
</evidence>
<reference evidence="2" key="1">
    <citation type="submission" date="2012-08" db="EMBL/GenBank/DDBJ databases">
        <title>The Genome Sequence of Wuchereria bancrofti.</title>
        <authorList>
            <person name="Nutman T.B."/>
            <person name="Fink D.L."/>
            <person name="Russ C."/>
            <person name="Young S."/>
            <person name="Zeng Q."/>
            <person name="Koehrsen M."/>
            <person name="Alvarado L."/>
            <person name="Berlin A."/>
            <person name="Chapman S.B."/>
            <person name="Chen Z."/>
            <person name="Freedman E."/>
            <person name="Gellesch M."/>
            <person name="Goldberg J."/>
            <person name="Griggs A."/>
            <person name="Gujja S."/>
            <person name="Heilman E.R."/>
            <person name="Heiman D."/>
            <person name="Hepburn T."/>
            <person name="Howarth C."/>
            <person name="Jen D."/>
            <person name="Larson L."/>
            <person name="Lewis B."/>
            <person name="Mehta T."/>
            <person name="Park D."/>
            <person name="Pearson M."/>
            <person name="Roberts A."/>
            <person name="Saif S."/>
            <person name="Shea T."/>
            <person name="Shenoy N."/>
            <person name="Sisk P."/>
            <person name="Stolte C."/>
            <person name="Sykes S."/>
            <person name="Walk T."/>
            <person name="White J."/>
            <person name="Yandava C."/>
            <person name="Haas B."/>
            <person name="Henn M.R."/>
            <person name="Nusbaum C."/>
            <person name="Birren B."/>
        </authorList>
    </citation>
    <scope>NUCLEOTIDE SEQUENCE [LARGE SCALE GENOMIC DNA]</scope>
    <source>
        <strain evidence="2">NA</strain>
    </source>
</reference>
<proteinExistence type="predicted"/>
<dbReference type="AlphaFoldDB" id="J9DWH2"/>
<gene>
    <name evidence="1" type="ORF">WUBG_14976</name>
</gene>
<dbReference type="Proteomes" id="UP000004810">
    <property type="component" value="Unassembled WGS sequence"/>
</dbReference>
<organism evidence="1 2">
    <name type="scientific">Wuchereria bancrofti</name>
    <dbReference type="NCBI Taxonomy" id="6293"/>
    <lineage>
        <taxon>Eukaryota</taxon>
        <taxon>Metazoa</taxon>
        <taxon>Ecdysozoa</taxon>
        <taxon>Nematoda</taxon>
        <taxon>Chromadorea</taxon>
        <taxon>Rhabditida</taxon>
        <taxon>Spirurina</taxon>
        <taxon>Spiruromorpha</taxon>
        <taxon>Filarioidea</taxon>
        <taxon>Onchocercidae</taxon>
        <taxon>Wuchereria</taxon>
    </lineage>
</organism>
<dbReference type="EMBL" id="ADBV01012831">
    <property type="protein sequence ID" value="EJW74116.1"/>
    <property type="molecule type" value="Genomic_DNA"/>
</dbReference>
<evidence type="ECO:0000313" key="1">
    <source>
        <dbReference type="EMBL" id="EJW74116.1"/>
    </source>
</evidence>
<name>J9DWH2_WUCBA</name>
<accession>J9DWH2</accession>
<evidence type="ECO:0008006" key="3">
    <source>
        <dbReference type="Google" id="ProtNLM"/>
    </source>
</evidence>